<sequence length="381" mass="40438">MSAALPLAGIRVVEFSHMVMGPTCGLVLADLGAEVIKIEPHGRGDRTRYLTSSGTGFFAAFSRNKKSVQLDTADPADVETLLKLCDTADVVIENFRPGGLEAKGLGFDALSARNPRLVYCSLKGFLSGPYEQRTALDEVVQMMSGLAYMTGPPGRPLRAGAPVNDMMGGMFGAIAILAALRAREQTGRGQYVQSGLFENAAFLVSTHMLQQAITGAAPPSMAAGKRAWGVYDVFQAADGISLFIGVVTERQWEIFTAALGEPSLLGPEWGSNTLRAQGRDTLIPLVQSLLGRRSAAELEALCEKAGLPFARINQPGDLFEDPHLRANGGLLPLTLPDGTATSVPALPVQFGAERLGVRSDLPAPGQHTDEILSQLRATLPN</sequence>
<evidence type="ECO:0000256" key="1">
    <source>
        <dbReference type="ARBA" id="ARBA00022679"/>
    </source>
</evidence>
<keyword evidence="3" id="KW-1185">Reference proteome</keyword>
<accession>A0ABS3KMY9</accession>
<dbReference type="InterPro" id="IPR044855">
    <property type="entry name" value="CoA-Trfase_III_dom3_sf"/>
</dbReference>
<dbReference type="InterPro" id="IPR050483">
    <property type="entry name" value="CoA-transferase_III_domain"/>
</dbReference>
<protein>
    <submittedName>
        <fullName evidence="2">CoA transferase</fullName>
    </submittedName>
</protein>
<dbReference type="EMBL" id="JACTNG010000003">
    <property type="protein sequence ID" value="MBO1078823.1"/>
    <property type="molecule type" value="Genomic_DNA"/>
</dbReference>
<name>A0ABS3KMY9_9PROT</name>
<organism evidence="2 3">
    <name type="scientific">Roseomonas haemaphysalidis</name>
    <dbReference type="NCBI Taxonomy" id="2768162"/>
    <lineage>
        <taxon>Bacteria</taxon>
        <taxon>Pseudomonadati</taxon>
        <taxon>Pseudomonadota</taxon>
        <taxon>Alphaproteobacteria</taxon>
        <taxon>Acetobacterales</taxon>
        <taxon>Roseomonadaceae</taxon>
        <taxon>Roseomonas</taxon>
    </lineage>
</organism>
<dbReference type="InterPro" id="IPR003673">
    <property type="entry name" value="CoA-Trfase_fam_III"/>
</dbReference>
<dbReference type="SUPFAM" id="SSF89796">
    <property type="entry name" value="CoA-transferase family III (CaiB/BaiF)"/>
    <property type="match status" value="1"/>
</dbReference>
<reference evidence="2 3" key="1">
    <citation type="submission" date="2020-09" db="EMBL/GenBank/DDBJ databases">
        <title>Roseomonas.</title>
        <authorList>
            <person name="Zhu W."/>
        </authorList>
    </citation>
    <scope>NUCLEOTIDE SEQUENCE [LARGE SCALE GENOMIC DNA]</scope>
    <source>
        <strain evidence="2 3">573</strain>
    </source>
</reference>
<dbReference type="InterPro" id="IPR023606">
    <property type="entry name" value="CoA-Trfase_III_dom_1_sf"/>
</dbReference>
<dbReference type="PANTHER" id="PTHR48207">
    <property type="entry name" value="SUCCINATE--HYDROXYMETHYLGLUTARATE COA-TRANSFERASE"/>
    <property type="match status" value="1"/>
</dbReference>
<dbReference type="RefSeq" id="WP_207416258.1">
    <property type="nucleotide sequence ID" value="NZ_CP061177.1"/>
</dbReference>
<proteinExistence type="predicted"/>
<dbReference type="PANTHER" id="PTHR48207:SF3">
    <property type="entry name" value="SUCCINATE--HYDROXYMETHYLGLUTARATE COA-TRANSFERASE"/>
    <property type="match status" value="1"/>
</dbReference>
<dbReference type="Pfam" id="PF02515">
    <property type="entry name" value="CoA_transf_3"/>
    <property type="match status" value="1"/>
</dbReference>
<dbReference type="Proteomes" id="UP001518989">
    <property type="component" value="Unassembled WGS sequence"/>
</dbReference>
<evidence type="ECO:0000313" key="2">
    <source>
        <dbReference type="EMBL" id="MBO1078823.1"/>
    </source>
</evidence>
<gene>
    <name evidence="2" type="ORF">IAI61_07265</name>
</gene>
<evidence type="ECO:0000313" key="3">
    <source>
        <dbReference type="Proteomes" id="UP001518989"/>
    </source>
</evidence>
<comment type="caution">
    <text evidence="2">The sequence shown here is derived from an EMBL/GenBank/DDBJ whole genome shotgun (WGS) entry which is preliminary data.</text>
</comment>
<dbReference type="Gene3D" id="3.30.1540.10">
    <property type="entry name" value="formyl-coa transferase, domain 3"/>
    <property type="match status" value="1"/>
</dbReference>
<dbReference type="Gene3D" id="3.40.50.10540">
    <property type="entry name" value="Crotonobetainyl-coa:carnitine coa-transferase, domain 1"/>
    <property type="match status" value="1"/>
</dbReference>
<keyword evidence="1 2" id="KW-0808">Transferase</keyword>
<dbReference type="GO" id="GO:0016740">
    <property type="term" value="F:transferase activity"/>
    <property type="evidence" value="ECO:0007669"/>
    <property type="project" value="UniProtKB-KW"/>
</dbReference>